<name>A0A918TWU2_9BACT</name>
<evidence type="ECO:0000256" key="1">
    <source>
        <dbReference type="SAM" id="MobiDB-lite"/>
    </source>
</evidence>
<evidence type="ECO:0000256" key="2">
    <source>
        <dbReference type="SAM" id="SignalP"/>
    </source>
</evidence>
<evidence type="ECO:0000313" key="4">
    <source>
        <dbReference type="EMBL" id="GHC65280.1"/>
    </source>
</evidence>
<dbReference type="RefSeq" id="WP_189573406.1">
    <property type="nucleotide sequence ID" value="NZ_BMXI01000019.1"/>
</dbReference>
<protein>
    <recommendedName>
        <fullName evidence="3">YHYH domain-containing protein</fullName>
    </recommendedName>
</protein>
<proteinExistence type="predicted"/>
<sequence>MKTKHLKITLCAATLVGLSAPAIAQDANGPHPPGRRGPGGGGPGGSGRIYSETESKPLELIPAEQEAPFESQVSIKIEGDSRIISSNVVPEHKIGKFPNAGNPNTMTEQKADITLPLKPEMNDQATPARTAVGILLNGVYVEAGTGEFWTGEDGKSRPWNYEALGGAINFGLDENYAHVQPGGKYHYHGKPAGYLEGIEFSTETHSPIIGWAFDGFPIYALYGYSDPKDPESELVEMTSSYRLKKGERPEPPNGPGGTYDGAFTDDYEYVEGSGTLDECNGRFTVTPDFPEGTYAYFITNKWPVILRNYRGTPAVKGPGGGGGPGQGGPGGRRMGPPRGERN</sequence>
<gene>
    <name evidence="4" type="ORF">GCM10007100_36280</name>
</gene>
<keyword evidence="2" id="KW-0732">Signal</keyword>
<feature type="compositionally biased region" description="Gly residues" evidence="1">
    <location>
        <begin position="317"/>
        <end position="333"/>
    </location>
</feature>
<reference evidence="4" key="2">
    <citation type="submission" date="2020-09" db="EMBL/GenBank/DDBJ databases">
        <authorList>
            <person name="Sun Q."/>
            <person name="Kim S."/>
        </authorList>
    </citation>
    <scope>NUCLEOTIDE SEQUENCE</scope>
    <source>
        <strain evidence="4">KCTC 12988</strain>
    </source>
</reference>
<comment type="caution">
    <text evidence="4">The sequence shown here is derived from an EMBL/GenBank/DDBJ whole genome shotgun (WGS) entry which is preliminary data.</text>
</comment>
<keyword evidence="5" id="KW-1185">Reference proteome</keyword>
<evidence type="ECO:0000259" key="3">
    <source>
        <dbReference type="Pfam" id="PF14240"/>
    </source>
</evidence>
<accession>A0A918TWU2</accession>
<evidence type="ECO:0000313" key="5">
    <source>
        <dbReference type="Proteomes" id="UP000644507"/>
    </source>
</evidence>
<feature type="compositionally biased region" description="Gly residues" evidence="1">
    <location>
        <begin position="36"/>
        <end position="47"/>
    </location>
</feature>
<dbReference type="EMBL" id="BMXI01000019">
    <property type="protein sequence ID" value="GHC65280.1"/>
    <property type="molecule type" value="Genomic_DNA"/>
</dbReference>
<feature type="region of interest" description="Disordered" evidence="1">
    <location>
        <begin position="24"/>
        <end position="51"/>
    </location>
</feature>
<feature type="domain" description="YHYH" evidence="3">
    <location>
        <begin position="113"/>
        <end position="311"/>
    </location>
</feature>
<feature type="region of interest" description="Disordered" evidence="1">
    <location>
        <begin position="313"/>
        <end position="342"/>
    </location>
</feature>
<feature type="chain" id="PRO_5037801219" description="YHYH domain-containing protein" evidence="2">
    <location>
        <begin position="25"/>
        <end position="342"/>
    </location>
</feature>
<dbReference type="Proteomes" id="UP000644507">
    <property type="component" value="Unassembled WGS sequence"/>
</dbReference>
<dbReference type="InterPro" id="IPR025924">
    <property type="entry name" value="YHYH_dom"/>
</dbReference>
<reference evidence="4" key="1">
    <citation type="journal article" date="2014" name="Int. J. Syst. Evol. Microbiol.">
        <title>Complete genome sequence of Corynebacterium casei LMG S-19264T (=DSM 44701T), isolated from a smear-ripened cheese.</title>
        <authorList>
            <consortium name="US DOE Joint Genome Institute (JGI-PGF)"/>
            <person name="Walter F."/>
            <person name="Albersmeier A."/>
            <person name="Kalinowski J."/>
            <person name="Ruckert C."/>
        </authorList>
    </citation>
    <scope>NUCLEOTIDE SEQUENCE</scope>
    <source>
        <strain evidence="4">KCTC 12988</strain>
    </source>
</reference>
<feature type="signal peptide" evidence="2">
    <location>
        <begin position="1"/>
        <end position="24"/>
    </location>
</feature>
<dbReference type="Pfam" id="PF14240">
    <property type="entry name" value="YHYH"/>
    <property type="match status" value="1"/>
</dbReference>
<organism evidence="4 5">
    <name type="scientific">Roseibacillus persicicus</name>
    <dbReference type="NCBI Taxonomy" id="454148"/>
    <lineage>
        <taxon>Bacteria</taxon>
        <taxon>Pseudomonadati</taxon>
        <taxon>Verrucomicrobiota</taxon>
        <taxon>Verrucomicrobiia</taxon>
        <taxon>Verrucomicrobiales</taxon>
        <taxon>Verrucomicrobiaceae</taxon>
        <taxon>Roseibacillus</taxon>
    </lineage>
</organism>
<dbReference type="AlphaFoldDB" id="A0A918TWU2"/>